<dbReference type="Proteomes" id="UP001057402">
    <property type="component" value="Chromosome 10"/>
</dbReference>
<protein>
    <submittedName>
        <fullName evidence="1">Uncharacterized protein</fullName>
    </submittedName>
</protein>
<name>A0ACB9M8Q7_9MYRT</name>
<reference evidence="2" key="1">
    <citation type="journal article" date="2023" name="Front. Plant Sci.">
        <title>Chromosomal-level genome assembly of Melastoma candidum provides insights into trichome evolution.</title>
        <authorList>
            <person name="Zhong Y."/>
            <person name="Wu W."/>
            <person name="Sun C."/>
            <person name="Zou P."/>
            <person name="Liu Y."/>
            <person name="Dai S."/>
            <person name="Zhou R."/>
        </authorList>
    </citation>
    <scope>NUCLEOTIDE SEQUENCE [LARGE SCALE GENOMIC DNA]</scope>
</reference>
<evidence type="ECO:0000313" key="2">
    <source>
        <dbReference type="Proteomes" id="UP001057402"/>
    </source>
</evidence>
<organism evidence="1 2">
    <name type="scientific">Melastoma candidum</name>
    <dbReference type="NCBI Taxonomy" id="119954"/>
    <lineage>
        <taxon>Eukaryota</taxon>
        <taxon>Viridiplantae</taxon>
        <taxon>Streptophyta</taxon>
        <taxon>Embryophyta</taxon>
        <taxon>Tracheophyta</taxon>
        <taxon>Spermatophyta</taxon>
        <taxon>Magnoliopsida</taxon>
        <taxon>eudicotyledons</taxon>
        <taxon>Gunneridae</taxon>
        <taxon>Pentapetalae</taxon>
        <taxon>rosids</taxon>
        <taxon>malvids</taxon>
        <taxon>Myrtales</taxon>
        <taxon>Melastomataceae</taxon>
        <taxon>Melastomatoideae</taxon>
        <taxon>Melastomateae</taxon>
        <taxon>Melastoma</taxon>
    </lineage>
</organism>
<sequence length="513" mass="56430">MAGGNASACVERATSDGLIGPDWAINMELCDIINVDPRQAKDALKTLKKRLGNKNPKIQLLALFVLDAISKNCGEHVFQLIVERDILHDMVKMVKKKPDLSVREKILTLIDAWQEAFEGPRGMHPQYYAAYNELRAAGVEFPPREDNNILLFTPPQTQPTIHHDTDYEDAVIQASLQTDASGLSLPEIQNAQELADVLMEMLGALDTKRPEALKEEVIVDLVDQCHSYRKRVMLLVNETPDEELLCKGLALNDSLQRVLDRHDEISRGISVTTTAAIPVTQSAPSASVPTLHVDHEDDDSDDDFTQLAYRSRDNGHGRKQEHRKSDSSDESPILPPPPPPFLKKPVSGNSDPVDYLRGDAFRNESSRNKSGPSPFLGPDRSVSSYSPSSLPATNRSMESPTLYSGKPVYDAPVVPSGQSVERLPAVPWDNPAIPPPPSRYNQRQQFFEQHHGNSNSSSGSGSSHDSVVGQTQNLSLNPTAQSKQEDALFKDLVDFAKAKSSSSSSSSKPNRSF</sequence>
<evidence type="ECO:0000313" key="1">
    <source>
        <dbReference type="EMBL" id="KAI4320592.1"/>
    </source>
</evidence>
<proteinExistence type="predicted"/>
<gene>
    <name evidence="1" type="ORF">MLD38_034054</name>
</gene>
<comment type="caution">
    <text evidence="1">The sequence shown here is derived from an EMBL/GenBank/DDBJ whole genome shotgun (WGS) entry which is preliminary data.</text>
</comment>
<accession>A0ACB9M8Q7</accession>
<keyword evidence="2" id="KW-1185">Reference proteome</keyword>
<dbReference type="EMBL" id="CM042889">
    <property type="protein sequence ID" value="KAI4320592.1"/>
    <property type="molecule type" value="Genomic_DNA"/>
</dbReference>